<dbReference type="EMBL" id="CP076448">
    <property type="protein sequence ID" value="QXM25635.1"/>
    <property type="molecule type" value="Genomic_DNA"/>
</dbReference>
<dbReference type="PANTHER" id="PTHR42760">
    <property type="entry name" value="SHORT-CHAIN DEHYDROGENASES/REDUCTASES FAMILY MEMBER"/>
    <property type="match status" value="1"/>
</dbReference>
<dbReference type="GO" id="GO:0016616">
    <property type="term" value="F:oxidoreductase activity, acting on the CH-OH group of donors, NAD or NADP as acceptor"/>
    <property type="evidence" value="ECO:0007669"/>
    <property type="project" value="TreeGrafter"/>
</dbReference>
<dbReference type="InterPro" id="IPR002347">
    <property type="entry name" value="SDR_fam"/>
</dbReference>
<keyword evidence="3" id="KW-1185">Reference proteome</keyword>
<dbReference type="RefSeq" id="WP_218286691.1">
    <property type="nucleotide sequence ID" value="NZ_CP076448.1"/>
</dbReference>
<evidence type="ECO:0000256" key="1">
    <source>
        <dbReference type="ARBA" id="ARBA00006484"/>
    </source>
</evidence>
<name>A0A975U3J5_9PROT</name>
<dbReference type="InterPro" id="IPR020904">
    <property type="entry name" value="Sc_DH/Rdtase_CS"/>
</dbReference>
<comment type="similarity">
    <text evidence="1">Belongs to the short-chain dehydrogenases/reductases (SDR) family.</text>
</comment>
<evidence type="ECO:0000313" key="2">
    <source>
        <dbReference type="EMBL" id="QXM25635.1"/>
    </source>
</evidence>
<dbReference type="Pfam" id="PF13561">
    <property type="entry name" value="adh_short_C2"/>
    <property type="match status" value="1"/>
</dbReference>
<gene>
    <name evidence="2" type="ORF">KO353_05350</name>
</gene>
<sequence>MGVERGTTALATTPPPGLRVLVTGAARGIGRAIAEAFAAHGARVLIQDSEPVSAPPEGALCHRGDAALPEDVEAAFAVADAAWGGVDVAVANAGVAANLPALELAPDLWRRIVALNLDGVFFAAQAAGRRMVAHGSGLILALGSIYSLAGAAERAAYCATKAGVAGLMRALACEWAPHGVRVNTISPGYIETDLVREVVARGGLDRGAIVARSPQARLGRAEEVAGLALFLASPAAAHITGATLPVDGGWLANGAP</sequence>
<dbReference type="KEGG" id="elio:KO353_05350"/>
<proteinExistence type="inferred from homology"/>
<reference evidence="2" key="1">
    <citation type="submission" date="2021-06" db="EMBL/GenBank/DDBJ databases">
        <title>Elioraea tepida, sp. nov., a moderately thermophilic aerobic anoxygenic phototrophic bacterium isolated from an alkaline siliceous hot spring mat community in Yellowstone National Park, WY, USA.</title>
        <authorList>
            <person name="Saini M.K."/>
            <person name="Yoshida S."/>
            <person name="Sebastian A."/>
            <person name="Hirose S."/>
            <person name="Hara E."/>
            <person name="Tamaki H."/>
            <person name="Soulier N.T."/>
            <person name="Albert I."/>
            <person name="Hanada S."/>
            <person name="Bryant D.A."/>
            <person name="Tank M."/>
        </authorList>
    </citation>
    <scope>NUCLEOTIDE SEQUENCE</scope>
    <source>
        <strain evidence="2">MS-P2</strain>
    </source>
</reference>
<dbReference type="FunFam" id="3.40.50.720:FF:000084">
    <property type="entry name" value="Short-chain dehydrogenase reductase"/>
    <property type="match status" value="1"/>
</dbReference>
<evidence type="ECO:0000313" key="3">
    <source>
        <dbReference type="Proteomes" id="UP000694001"/>
    </source>
</evidence>
<dbReference type="PROSITE" id="PS00061">
    <property type="entry name" value="ADH_SHORT"/>
    <property type="match status" value="1"/>
</dbReference>
<organism evidence="2 3">
    <name type="scientific">Elioraea tepida</name>
    <dbReference type="NCBI Taxonomy" id="2843330"/>
    <lineage>
        <taxon>Bacteria</taxon>
        <taxon>Pseudomonadati</taxon>
        <taxon>Pseudomonadota</taxon>
        <taxon>Alphaproteobacteria</taxon>
        <taxon>Acetobacterales</taxon>
        <taxon>Elioraeaceae</taxon>
        <taxon>Elioraea</taxon>
    </lineage>
</organism>
<dbReference type="Proteomes" id="UP000694001">
    <property type="component" value="Chromosome"/>
</dbReference>
<dbReference type="CDD" id="cd05233">
    <property type="entry name" value="SDR_c"/>
    <property type="match status" value="1"/>
</dbReference>
<accession>A0A975U3J5</accession>
<dbReference type="AlphaFoldDB" id="A0A975U3J5"/>
<protein>
    <submittedName>
        <fullName evidence="2">SDR family oxidoreductase</fullName>
    </submittedName>
</protein>